<evidence type="ECO:0000313" key="1">
    <source>
        <dbReference type="EMBL" id="KAJ9104109.1"/>
    </source>
</evidence>
<dbReference type="EMBL" id="JASBWR010000042">
    <property type="protein sequence ID" value="KAJ9104109.1"/>
    <property type="molecule type" value="Genomic_DNA"/>
</dbReference>
<protein>
    <submittedName>
        <fullName evidence="1">Uncharacterized protein</fullName>
    </submittedName>
</protein>
<organism evidence="1 2">
    <name type="scientific">Naganishia cerealis</name>
    <dbReference type="NCBI Taxonomy" id="610337"/>
    <lineage>
        <taxon>Eukaryota</taxon>
        <taxon>Fungi</taxon>
        <taxon>Dikarya</taxon>
        <taxon>Basidiomycota</taxon>
        <taxon>Agaricomycotina</taxon>
        <taxon>Tremellomycetes</taxon>
        <taxon>Filobasidiales</taxon>
        <taxon>Filobasidiaceae</taxon>
        <taxon>Naganishia</taxon>
    </lineage>
</organism>
<reference evidence="1" key="1">
    <citation type="submission" date="2023-04" db="EMBL/GenBank/DDBJ databases">
        <title>Draft Genome sequencing of Naganishia species isolated from polar environments using Oxford Nanopore Technology.</title>
        <authorList>
            <person name="Leo P."/>
            <person name="Venkateswaran K."/>
        </authorList>
    </citation>
    <scope>NUCLEOTIDE SEQUENCE</scope>
    <source>
        <strain evidence="1">MNA-CCFEE 5261</strain>
    </source>
</reference>
<proteinExistence type="predicted"/>
<gene>
    <name evidence="1" type="ORF">QFC19_004093</name>
</gene>
<sequence length="348" mass="39827">MPFRWSHNRGEEIDSQPTLSDVSLGVSEMGLAYKFLLEIVQELAESYQVKRQVEESTHIQQPADKGKTKEENVMPPYIQAICESAQKMGDLFRNLEQPKDISSRDKRGKPAYGIEWGLHKPLKYLSELAERFDQDKPNKEQWKKLILPIKEFRLWYKCYQYCSSELEQQRLEQLTSGFASMSVELEVATTDFAPTEVAPTEVAPTEASTPFHEDSVRFHEVCEKDTLAMMVQDGLSLNEPHTSATVSAQPTFSKMFSERRKKIETRALYSTKRSKAAATTGSKIPEELSTDRLEERKALGLRPREKGDRVPEHDSSFLIEASSEEESDDDFDDPEINYAQTSFYRSSV</sequence>
<evidence type="ECO:0000313" key="2">
    <source>
        <dbReference type="Proteomes" id="UP001241377"/>
    </source>
</evidence>
<accession>A0ACC2VXA8</accession>
<keyword evidence="2" id="KW-1185">Reference proteome</keyword>
<comment type="caution">
    <text evidence="1">The sequence shown here is derived from an EMBL/GenBank/DDBJ whole genome shotgun (WGS) entry which is preliminary data.</text>
</comment>
<dbReference type="Proteomes" id="UP001241377">
    <property type="component" value="Unassembled WGS sequence"/>
</dbReference>
<name>A0ACC2VXA8_9TREE</name>